<dbReference type="Proteomes" id="UP001163321">
    <property type="component" value="Chromosome 2"/>
</dbReference>
<organism evidence="1 2">
    <name type="scientific">Peronosclerospora sorghi</name>
    <dbReference type="NCBI Taxonomy" id="230839"/>
    <lineage>
        <taxon>Eukaryota</taxon>
        <taxon>Sar</taxon>
        <taxon>Stramenopiles</taxon>
        <taxon>Oomycota</taxon>
        <taxon>Peronosporomycetes</taxon>
        <taxon>Peronosporales</taxon>
        <taxon>Peronosporaceae</taxon>
        <taxon>Peronosclerospora</taxon>
    </lineage>
</organism>
<evidence type="ECO:0000313" key="2">
    <source>
        <dbReference type="Proteomes" id="UP001163321"/>
    </source>
</evidence>
<dbReference type="EMBL" id="CM047581">
    <property type="protein sequence ID" value="KAI9916415.1"/>
    <property type="molecule type" value="Genomic_DNA"/>
</dbReference>
<gene>
    <name evidence="1" type="ORF">PsorP6_017873</name>
</gene>
<keyword evidence="2" id="KW-1185">Reference proteome</keyword>
<protein>
    <submittedName>
        <fullName evidence="1">Uncharacterized protein</fullName>
    </submittedName>
</protein>
<sequence>MLYDRYARESIILHALMELRDGTTEEWKVVQGLVEVTIIARRLPIFSESIMATEKTRYSKAGEKQLSAYAKLTEYCQGAYGSERDLTSRSMGGKAKFKKHTAAELERRQKQVNKGGGKAGAATRGVAKLNFTATLNYFMPGNQSASPDIKSHELHYSSKHPKATFDREAIIKKAEALRDSQQDHSGTGSHHKKK</sequence>
<evidence type="ECO:0000313" key="1">
    <source>
        <dbReference type="EMBL" id="KAI9916415.1"/>
    </source>
</evidence>
<name>A0ACC0WE82_9STRA</name>
<comment type="caution">
    <text evidence="1">The sequence shown here is derived from an EMBL/GenBank/DDBJ whole genome shotgun (WGS) entry which is preliminary data.</text>
</comment>
<proteinExistence type="predicted"/>
<reference evidence="1 2" key="1">
    <citation type="journal article" date="2022" name="bioRxiv">
        <title>The genome of the oomycete Peronosclerospora sorghi, a cosmopolitan pathogen of maize and sorghum, is inflated with dispersed pseudogenes.</title>
        <authorList>
            <person name="Fletcher K."/>
            <person name="Martin F."/>
            <person name="Isakeit T."/>
            <person name="Cavanaugh K."/>
            <person name="Magill C."/>
            <person name="Michelmore R."/>
        </authorList>
    </citation>
    <scope>NUCLEOTIDE SEQUENCE [LARGE SCALE GENOMIC DNA]</scope>
    <source>
        <strain evidence="1">P6</strain>
    </source>
</reference>
<accession>A0ACC0WE82</accession>